<name>A0A9J6H712_HAELO</name>
<feature type="signal peptide" evidence="1">
    <location>
        <begin position="1"/>
        <end position="25"/>
    </location>
</feature>
<keyword evidence="1" id="KW-0732">Signal</keyword>
<evidence type="ECO:0000313" key="2">
    <source>
        <dbReference type="EMBL" id="KAH9382492.1"/>
    </source>
</evidence>
<dbReference type="OrthoDB" id="10662334at2759"/>
<reference evidence="2 3" key="1">
    <citation type="journal article" date="2020" name="Cell">
        <title>Large-Scale Comparative Analyses of Tick Genomes Elucidate Their Genetic Diversity and Vector Capacities.</title>
        <authorList>
            <consortium name="Tick Genome and Microbiome Consortium (TIGMIC)"/>
            <person name="Jia N."/>
            <person name="Wang J."/>
            <person name="Shi W."/>
            <person name="Du L."/>
            <person name="Sun Y."/>
            <person name="Zhan W."/>
            <person name="Jiang J.F."/>
            <person name="Wang Q."/>
            <person name="Zhang B."/>
            <person name="Ji P."/>
            <person name="Bell-Sakyi L."/>
            <person name="Cui X.M."/>
            <person name="Yuan T.T."/>
            <person name="Jiang B.G."/>
            <person name="Yang W.F."/>
            <person name="Lam T.T."/>
            <person name="Chang Q.C."/>
            <person name="Ding S.J."/>
            <person name="Wang X.J."/>
            <person name="Zhu J.G."/>
            <person name="Ruan X.D."/>
            <person name="Zhao L."/>
            <person name="Wei J.T."/>
            <person name="Ye R.Z."/>
            <person name="Que T.C."/>
            <person name="Du C.H."/>
            <person name="Zhou Y.H."/>
            <person name="Cheng J.X."/>
            <person name="Dai P.F."/>
            <person name="Guo W.B."/>
            <person name="Han X.H."/>
            <person name="Huang E.J."/>
            <person name="Li L.F."/>
            <person name="Wei W."/>
            <person name="Gao Y.C."/>
            <person name="Liu J.Z."/>
            <person name="Shao H.Z."/>
            <person name="Wang X."/>
            <person name="Wang C.C."/>
            <person name="Yang T.C."/>
            <person name="Huo Q.B."/>
            <person name="Li W."/>
            <person name="Chen H.Y."/>
            <person name="Chen S.E."/>
            <person name="Zhou L.G."/>
            <person name="Ni X.B."/>
            <person name="Tian J.H."/>
            <person name="Sheng Y."/>
            <person name="Liu T."/>
            <person name="Pan Y.S."/>
            <person name="Xia L.Y."/>
            <person name="Li J."/>
            <person name="Zhao F."/>
            <person name="Cao W.C."/>
        </authorList>
    </citation>
    <scope>NUCLEOTIDE SEQUENCE [LARGE SCALE GENOMIC DNA]</scope>
    <source>
        <strain evidence="2">HaeL-2018</strain>
    </source>
</reference>
<evidence type="ECO:0000256" key="1">
    <source>
        <dbReference type="SAM" id="SignalP"/>
    </source>
</evidence>
<dbReference type="AlphaFoldDB" id="A0A9J6H712"/>
<organism evidence="2 3">
    <name type="scientific">Haemaphysalis longicornis</name>
    <name type="common">Bush tick</name>
    <dbReference type="NCBI Taxonomy" id="44386"/>
    <lineage>
        <taxon>Eukaryota</taxon>
        <taxon>Metazoa</taxon>
        <taxon>Ecdysozoa</taxon>
        <taxon>Arthropoda</taxon>
        <taxon>Chelicerata</taxon>
        <taxon>Arachnida</taxon>
        <taxon>Acari</taxon>
        <taxon>Parasitiformes</taxon>
        <taxon>Ixodida</taxon>
        <taxon>Ixodoidea</taxon>
        <taxon>Ixodidae</taxon>
        <taxon>Haemaphysalinae</taxon>
        <taxon>Haemaphysalis</taxon>
    </lineage>
</organism>
<proteinExistence type="predicted"/>
<accession>A0A9J6H712</accession>
<evidence type="ECO:0000313" key="3">
    <source>
        <dbReference type="Proteomes" id="UP000821853"/>
    </source>
</evidence>
<gene>
    <name evidence="2" type="ORF">HPB48_010922</name>
</gene>
<comment type="caution">
    <text evidence="2">The sequence shown here is derived from an EMBL/GenBank/DDBJ whole genome shotgun (WGS) entry which is preliminary data.</text>
</comment>
<feature type="chain" id="PRO_5039926182" evidence="1">
    <location>
        <begin position="26"/>
        <end position="191"/>
    </location>
</feature>
<dbReference type="Proteomes" id="UP000821853">
    <property type="component" value="Chromosome 9"/>
</dbReference>
<sequence length="191" mass="21058">MANNSRLVFFAQIVGLLTWSVRYPATRFDDGPSLQMDDPCLSACLSRAYLRAYLRSVAVLSEHYRACAPVPHLGRAAVVTSTILPSEHLKAGFACSLVSGHGGTTGMANNSRLVFFAQVGQPFVIIDCFKSDNRFIVVLPCPGTLFDPFRDLLLLLCGDIEENPGPGNETMTEMFKLIKETNERSIRIEEN</sequence>
<protein>
    <submittedName>
        <fullName evidence="2">Uncharacterized protein</fullName>
    </submittedName>
</protein>
<dbReference type="VEuPathDB" id="VectorBase:HLOH_047471"/>
<dbReference type="EMBL" id="JABSTR010000011">
    <property type="protein sequence ID" value="KAH9382492.1"/>
    <property type="molecule type" value="Genomic_DNA"/>
</dbReference>
<keyword evidence="3" id="KW-1185">Reference proteome</keyword>